<name>A0AAJ0MFW9_9PEZI</name>
<protein>
    <submittedName>
        <fullName evidence="1">Uncharacterized protein</fullName>
    </submittedName>
</protein>
<organism evidence="1 2">
    <name type="scientific">Lasiosphaeria hispida</name>
    <dbReference type="NCBI Taxonomy" id="260671"/>
    <lineage>
        <taxon>Eukaryota</taxon>
        <taxon>Fungi</taxon>
        <taxon>Dikarya</taxon>
        <taxon>Ascomycota</taxon>
        <taxon>Pezizomycotina</taxon>
        <taxon>Sordariomycetes</taxon>
        <taxon>Sordariomycetidae</taxon>
        <taxon>Sordariales</taxon>
        <taxon>Lasiosphaeriaceae</taxon>
        <taxon>Lasiosphaeria</taxon>
    </lineage>
</organism>
<evidence type="ECO:0000313" key="1">
    <source>
        <dbReference type="EMBL" id="KAK3357161.1"/>
    </source>
</evidence>
<accession>A0AAJ0MFW9</accession>
<dbReference type="AlphaFoldDB" id="A0AAJ0MFW9"/>
<evidence type="ECO:0000313" key="2">
    <source>
        <dbReference type="Proteomes" id="UP001275084"/>
    </source>
</evidence>
<proteinExistence type="predicted"/>
<reference evidence="1" key="1">
    <citation type="journal article" date="2023" name="Mol. Phylogenet. Evol.">
        <title>Genome-scale phylogeny and comparative genomics of the fungal order Sordariales.</title>
        <authorList>
            <person name="Hensen N."/>
            <person name="Bonometti L."/>
            <person name="Westerberg I."/>
            <person name="Brannstrom I.O."/>
            <person name="Guillou S."/>
            <person name="Cros-Aarteil S."/>
            <person name="Calhoun S."/>
            <person name="Haridas S."/>
            <person name="Kuo A."/>
            <person name="Mondo S."/>
            <person name="Pangilinan J."/>
            <person name="Riley R."/>
            <person name="LaButti K."/>
            <person name="Andreopoulos B."/>
            <person name="Lipzen A."/>
            <person name="Chen C."/>
            <person name="Yan M."/>
            <person name="Daum C."/>
            <person name="Ng V."/>
            <person name="Clum A."/>
            <person name="Steindorff A."/>
            <person name="Ohm R.A."/>
            <person name="Martin F."/>
            <person name="Silar P."/>
            <person name="Natvig D.O."/>
            <person name="Lalanne C."/>
            <person name="Gautier V."/>
            <person name="Ament-Velasquez S.L."/>
            <person name="Kruys A."/>
            <person name="Hutchinson M.I."/>
            <person name="Powell A.J."/>
            <person name="Barry K."/>
            <person name="Miller A.N."/>
            <person name="Grigoriev I.V."/>
            <person name="Debuchy R."/>
            <person name="Gladieux P."/>
            <person name="Hiltunen Thoren M."/>
            <person name="Johannesson H."/>
        </authorList>
    </citation>
    <scope>NUCLEOTIDE SEQUENCE</scope>
    <source>
        <strain evidence="1">CBS 955.72</strain>
    </source>
</reference>
<dbReference type="EMBL" id="JAUIQD010000003">
    <property type="protein sequence ID" value="KAK3357161.1"/>
    <property type="molecule type" value="Genomic_DNA"/>
</dbReference>
<dbReference type="Proteomes" id="UP001275084">
    <property type="component" value="Unassembled WGS sequence"/>
</dbReference>
<comment type="caution">
    <text evidence="1">The sequence shown here is derived from an EMBL/GenBank/DDBJ whole genome shotgun (WGS) entry which is preliminary data.</text>
</comment>
<reference evidence="1" key="2">
    <citation type="submission" date="2023-06" db="EMBL/GenBank/DDBJ databases">
        <authorList>
            <consortium name="Lawrence Berkeley National Laboratory"/>
            <person name="Haridas S."/>
            <person name="Hensen N."/>
            <person name="Bonometti L."/>
            <person name="Westerberg I."/>
            <person name="Brannstrom I.O."/>
            <person name="Guillou S."/>
            <person name="Cros-Aarteil S."/>
            <person name="Calhoun S."/>
            <person name="Kuo A."/>
            <person name="Mondo S."/>
            <person name="Pangilinan J."/>
            <person name="Riley R."/>
            <person name="Labutti K."/>
            <person name="Andreopoulos B."/>
            <person name="Lipzen A."/>
            <person name="Chen C."/>
            <person name="Yanf M."/>
            <person name="Daum C."/>
            <person name="Ng V."/>
            <person name="Clum A."/>
            <person name="Steindorff A."/>
            <person name="Ohm R."/>
            <person name="Martin F."/>
            <person name="Silar P."/>
            <person name="Natvig D."/>
            <person name="Lalanne C."/>
            <person name="Gautier V."/>
            <person name="Ament-Velasquez S.L."/>
            <person name="Kruys A."/>
            <person name="Hutchinson M.I."/>
            <person name="Powell A.J."/>
            <person name="Barry K."/>
            <person name="Miller A.N."/>
            <person name="Grigoriev I.V."/>
            <person name="Debuchy R."/>
            <person name="Gladieux P."/>
            <person name="Thoren M.H."/>
            <person name="Johannesson H."/>
        </authorList>
    </citation>
    <scope>NUCLEOTIDE SEQUENCE</scope>
    <source>
        <strain evidence="1">CBS 955.72</strain>
    </source>
</reference>
<sequence>MEEGPHCPDASYAHKDAKKHGVIVEVSNSQKRRDLKYLADDYILGSHGLTQLVIGIDLEYQQNKGKEARVIVWRPKDVEKDGEIHTELFILTIIKLVPSRQAVFPVLSYIPFSRLVSRFLDSRAYTSGILCTYDQDT</sequence>
<gene>
    <name evidence="1" type="ORF">B0T25DRAFT_149202</name>
</gene>
<keyword evidence="2" id="KW-1185">Reference proteome</keyword>